<evidence type="ECO:0000313" key="18">
    <source>
        <dbReference type="Proteomes" id="UP000639338"/>
    </source>
</evidence>
<dbReference type="EMBL" id="JACMRX010000004">
    <property type="protein sequence ID" value="KAF7991080.1"/>
    <property type="molecule type" value="Genomic_DNA"/>
</dbReference>
<accession>A0A834XPN8</accession>
<dbReference type="OrthoDB" id="6077919at2759"/>
<feature type="domain" description="C2H2-type" evidence="14">
    <location>
        <begin position="453"/>
        <end position="475"/>
    </location>
</feature>
<feature type="domain" description="C2H2-type" evidence="14">
    <location>
        <begin position="512"/>
        <end position="539"/>
    </location>
</feature>
<keyword evidence="4" id="KW-0677">Repeat</keyword>
<keyword evidence="6 13" id="KW-0862">Zinc</keyword>
<evidence type="ECO:0000313" key="17">
    <source>
        <dbReference type="EMBL" id="KAF7991080.1"/>
    </source>
</evidence>
<gene>
    <name evidence="17" type="ORF">HCN44_002642</name>
</gene>
<feature type="domain" description="THAP-type" evidence="15">
    <location>
        <begin position="1"/>
        <end position="86"/>
    </location>
</feature>
<dbReference type="PROSITE" id="PS50950">
    <property type="entry name" value="ZF_THAP"/>
    <property type="match status" value="1"/>
</dbReference>
<evidence type="ECO:0000256" key="2">
    <source>
        <dbReference type="ARBA" id="ARBA00006991"/>
    </source>
</evidence>
<evidence type="ECO:0000256" key="3">
    <source>
        <dbReference type="ARBA" id="ARBA00022723"/>
    </source>
</evidence>
<evidence type="ECO:0000256" key="5">
    <source>
        <dbReference type="ARBA" id="ARBA00022771"/>
    </source>
</evidence>
<keyword evidence="8 12" id="KW-0238">DNA-binding</keyword>
<dbReference type="GO" id="GO:0008270">
    <property type="term" value="F:zinc ion binding"/>
    <property type="evidence" value="ECO:0007669"/>
    <property type="project" value="UniProtKB-UniRule"/>
</dbReference>
<dbReference type="GO" id="GO:0005634">
    <property type="term" value="C:nucleus"/>
    <property type="evidence" value="ECO:0007669"/>
    <property type="project" value="UniProtKB-SubCell"/>
</dbReference>
<evidence type="ECO:0000256" key="6">
    <source>
        <dbReference type="ARBA" id="ARBA00022833"/>
    </source>
</evidence>
<feature type="binding site" evidence="13">
    <location>
        <position position="142"/>
    </location>
    <ligand>
        <name>Zn(2+)</name>
        <dbReference type="ChEBI" id="CHEBI:29105"/>
    </ligand>
</feature>
<keyword evidence="5 11" id="KW-0863">Zinc-finger</keyword>
<feature type="binding site" evidence="13">
    <location>
        <position position="192"/>
    </location>
    <ligand>
        <name>Zn(2+)</name>
        <dbReference type="ChEBI" id="CHEBI:29105"/>
    </ligand>
</feature>
<evidence type="ECO:0000256" key="9">
    <source>
        <dbReference type="ARBA" id="ARBA00023163"/>
    </source>
</evidence>
<dbReference type="PROSITE" id="PS51915">
    <property type="entry name" value="ZAD"/>
    <property type="match status" value="1"/>
</dbReference>
<comment type="similarity">
    <text evidence="2">Belongs to the krueppel C2H2-type zinc-finger protein family.</text>
</comment>
<dbReference type="FunFam" id="3.30.160.60:FF:000065">
    <property type="entry name" value="B-cell CLL/lymphoma 6, member B"/>
    <property type="match status" value="1"/>
</dbReference>
<dbReference type="Pfam" id="PF00096">
    <property type="entry name" value="zf-C2H2"/>
    <property type="match status" value="6"/>
</dbReference>
<dbReference type="PANTHER" id="PTHR16515:SF49">
    <property type="entry name" value="GASTRULA ZINC FINGER PROTEIN XLCGF49.1-LIKE-RELATED"/>
    <property type="match status" value="1"/>
</dbReference>
<dbReference type="SMART" id="SM00355">
    <property type="entry name" value="ZnF_C2H2"/>
    <property type="match status" value="14"/>
</dbReference>
<dbReference type="SMART" id="SM00692">
    <property type="entry name" value="DM3"/>
    <property type="match status" value="1"/>
</dbReference>
<dbReference type="PANTHER" id="PTHR16515">
    <property type="entry name" value="PR DOMAIN ZINC FINGER PROTEIN"/>
    <property type="match status" value="1"/>
</dbReference>
<dbReference type="GO" id="GO:0042802">
    <property type="term" value="F:identical protein binding"/>
    <property type="evidence" value="ECO:0007669"/>
    <property type="project" value="UniProtKB-ARBA"/>
</dbReference>
<feature type="domain" description="C2H2-type" evidence="14">
    <location>
        <begin position="695"/>
        <end position="722"/>
    </location>
</feature>
<feature type="domain" description="C2H2-type" evidence="14">
    <location>
        <begin position="609"/>
        <end position="636"/>
    </location>
</feature>
<evidence type="ECO:0008006" key="19">
    <source>
        <dbReference type="Google" id="ProtNLM"/>
    </source>
</evidence>
<dbReference type="SUPFAM" id="SSF57667">
    <property type="entry name" value="beta-beta-alpha zinc fingers"/>
    <property type="match status" value="6"/>
</dbReference>
<evidence type="ECO:0000256" key="1">
    <source>
        <dbReference type="ARBA" id="ARBA00004123"/>
    </source>
</evidence>
<comment type="subcellular location">
    <subcellularLocation>
        <location evidence="1">Nucleus</location>
    </subcellularLocation>
</comment>
<dbReference type="InterPro" id="IPR012934">
    <property type="entry name" value="Znf_AD"/>
</dbReference>
<dbReference type="GO" id="GO:0006355">
    <property type="term" value="P:regulation of DNA-templated transcription"/>
    <property type="evidence" value="ECO:0007669"/>
    <property type="project" value="UniProtKB-ARBA"/>
</dbReference>
<feature type="domain" description="C2H2-type" evidence="14">
    <location>
        <begin position="395"/>
        <end position="423"/>
    </location>
</feature>
<sequence length="838" mass="97665">MKILCAASACKYSSENEDSSDIIFVSFPNDDSAPIWAHICGRPDLLIKTNEELHMNYYICSNHIEDRYFISKRDNFIRQGAVPTLFTQHDNNNVIGSTELNQGDTNYIDTINNYENVMYTTNFCDINVDNFHDLSSKFINYCRICGDNNIDGIDILTDKGIELKLQEKIHLNLPIIIDDDNNLLPQKICNNCYDSLEISHSLLINCLKTDIRLRKYLNLPKKIDNYNKYQSLITKYTYEIDNEILHDTTADVTTNNKLIETTSITNDCYDNNTIKNCTKIDDEPDINNLLLHQLNDENFENVLNNSVVSDSENNETINYLPINNDDDNFQAACDNEQVLILTKSKSPIPIFDENNDVNYNNKNDDCNESFETVESSLDIHKKNNNIKINLVVLKRRCGHCSMPFTTKKELQNHIGEKHCDKKILFKCSICDKNYEKWSSLDVHEATHRQDKPYLCDLCGKSFKHSNNLRGHKRTHLDVSKKKKYNCEICSSTFRSRFHLNEHINQHNGSTPYNCEECGKAFSKRIQLRQHKQSHGINKYTCPICNSTFSRRGNMNSHIKRHNNSTGMYKCSVCDCQFKTMSDIKKHRKQHTKNEIFESIKKKNINKPIHQCNICLRIFTKYTLLLNHERIHNGEQIKFECDKCGKKLSSKNSLKYHIRSVHTTERPHICQYCDDSFVSKYSKLIHERVHTGERPYACNNCDMRYRSSSNLSQHMKLHLNERPHICQYCSKNFTRKCALIDHERTHTGIKPHLCLICGKKFSQKNDLTKHCKIHYNKLLKCEKCNEIFLNKTDILKHLENNHLDNAIKKTFINHEQIENYTVNNLDINSTVDLSNLDIL</sequence>
<dbReference type="SMART" id="SM00980">
    <property type="entry name" value="THAP"/>
    <property type="match status" value="1"/>
</dbReference>
<comment type="caution">
    <text evidence="17">The sequence shown here is derived from an EMBL/GenBank/DDBJ whole genome shotgun (WGS) entry which is preliminary data.</text>
</comment>
<feature type="domain" description="C2H2-type" evidence="14">
    <location>
        <begin position="484"/>
        <end position="511"/>
    </location>
</feature>
<reference evidence="17 18" key="1">
    <citation type="submission" date="2020-08" db="EMBL/GenBank/DDBJ databases">
        <title>Aphidius gifuensis genome sequencing and assembly.</title>
        <authorList>
            <person name="Du Z."/>
        </authorList>
    </citation>
    <scope>NUCLEOTIDE SEQUENCE [LARGE SCALE GENOMIC DNA]</scope>
    <source>
        <strain evidence="17">YNYX2018</strain>
        <tissue evidence="17">Adults</tissue>
    </source>
</reference>
<dbReference type="Gene3D" id="3.30.160.60">
    <property type="entry name" value="Classic Zinc Finger"/>
    <property type="match status" value="11"/>
</dbReference>
<keyword evidence="7" id="KW-0805">Transcription regulation</keyword>
<dbReference type="InterPro" id="IPR050331">
    <property type="entry name" value="Zinc_finger"/>
</dbReference>
<feature type="domain" description="C2H2-type" evidence="14">
    <location>
        <begin position="778"/>
        <end position="806"/>
    </location>
</feature>
<evidence type="ECO:0000256" key="4">
    <source>
        <dbReference type="ARBA" id="ARBA00022737"/>
    </source>
</evidence>
<feature type="binding site" evidence="13">
    <location>
        <position position="189"/>
    </location>
    <ligand>
        <name>Zn(2+)</name>
        <dbReference type="ChEBI" id="CHEBI:29105"/>
    </ligand>
</feature>
<evidence type="ECO:0000256" key="12">
    <source>
        <dbReference type="PROSITE-ProRule" id="PRU00309"/>
    </source>
</evidence>
<dbReference type="FunFam" id="3.30.160.60:FF:000508">
    <property type="entry name" value="Myeloid zinc finger 1"/>
    <property type="match status" value="1"/>
</dbReference>
<keyword evidence="3 13" id="KW-0479">Metal-binding</keyword>
<evidence type="ECO:0000259" key="14">
    <source>
        <dbReference type="PROSITE" id="PS50157"/>
    </source>
</evidence>
<feature type="domain" description="C2H2-type" evidence="14">
    <location>
        <begin position="751"/>
        <end position="773"/>
    </location>
</feature>
<keyword evidence="18" id="KW-1185">Reference proteome</keyword>
<evidence type="ECO:0000256" key="13">
    <source>
        <dbReference type="PROSITE-ProRule" id="PRU01263"/>
    </source>
</evidence>
<evidence type="ECO:0000256" key="11">
    <source>
        <dbReference type="PROSITE-ProRule" id="PRU00042"/>
    </source>
</evidence>
<dbReference type="GO" id="GO:0003690">
    <property type="term" value="F:double-stranded DNA binding"/>
    <property type="evidence" value="ECO:0007669"/>
    <property type="project" value="UniProtKB-ARBA"/>
</dbReference>
<dbReference type="InterPro" id="IPR006612">
    <property type="entry name" value="THAP_Znf"/>
</dbReference>
<evidence type="ECO:0000256" key="7">
    <source>
        <dbReference type="ARBA" id="ARBA00023015"/>
    </source>
</evidence>
<feature type="binding site" evidence="13">
    <location>
        <position position="145"/>
    </location>
    <ligand>
        <name>Zn(2+)</name>
        <dbReference type="ChEBI" id="CHEBI:29105"/>
    </ligand>
</feature>
<dbReference type="SMART" id="SM00868">
    <property type="entry name" value="zf-AD"/>
    <property type="match status" value="1"/>
</dbReference>
<keyword evidence="10" id="KW-0539">Nucleus</keyword>
<feature type="domain" description="ZAD" evidence="16">
    <location>
        <begin position="140"/>
        <end position="216"/>
    </location>
</feature>
<dbReference type="PROSITE" id="PS00028">
    <property type="entry name" value="ZINC_FINGER_C2H2_1"/>
    <property type="match status" value="14"/>
</dbReference>
<proteinExistence type="inferred from homology"/>
<dbReference type="Proteomes" id="UP000639338">
    <property type="component" value="Unassembled WGS sequence"/>
</dbReference>
<dbReference type="AlphaFoldDB" id="A0A834XPN8"/>
<dbReference type="InterPro" id="IPR036236">
    <property type="entry name" value="Znf_C2H2_sf"/>
</dbReference>
<keyword evidence="9" id="KW-0804">Transcription</keyword>
<dbReference type="Pfam" id="PF07776">
    <property type="entry name" value="zf-AD"/>
    <property type="match status" value="1"/>
</dbReference>
<dbReference type="Pfam" id="PF13912">
    <property type="entry name" value="zf-C2H2_6"/>
    <property type="match status" value="1"/>
</dbReference>
<organism evidence="17 18">
    <name type="scientific">Aphidius gifuensis</name>
    <name type="common">Parasitoid wasp</name>
    <dbReference type="NCBI Taxonomy" id="684658"/>
    <lineage>
        <taxon>Eukaryota</taxon>
        <taxon>Metazoa</taxon>
        <taxon>Ecdysozoa</taxon>
        <taxon>Arthropoda</taxon>
        <taxon>Hexapoda</taxon>
        <taxon>Insecta</taxon>
        <taxon>Pterygota</taxon>
        <taxon>Neoptera</taxon>
        <taxon>Endopterygota</taxon>
        <taxon>Hymenoptera</taxon>
        <taxon>Apocrita</taxon>
        <taxon>Ichneumonoidea</taxon>
        <taxon>Braconidae</taxon>
        <taxon>Aphidiinae</taxon>
        <taxon>Aphidius</taxon>
    </lineage>
</organism>
<feature type="domain" description="C2H2-type" evidence="14">
    <location>
        <begin position="425"/>
        <end position="452"/>
    </location>
</feature>
<dbReference type="FunFam" id="3.30.160.60:FF:002343">
    <property type="entry name" value="Zinc finger protein 33A"/>
    <property type="match status" value="2"/>
</dbReference>
<feature type="domain" description="C2H2-type" evidence="14">
    <location>
        <begin position="723"/>
        <end position="750"/>
    </location>
</feature>
<feature type="domain" description="C2H2-type" evidence="14">
    <location>
        <begin position="667"/>
        <end position="694"/>
    </location>
</feature>
<evidence type="ECO:0000259" key="15">
    <source>
        <dbReference type="PROSITE" id="PS50950"/>
    </source>
</evidence>
<evidence type="ECO:0000256" key="10">
    <source>
        <dbReference type="ARBA" id="ARBA00023242"/>
    </source>
</evidence>
<dbReference type="InterPro" id="IPR013087">
    <property type="entry name" value="Znf_C2H2_type"/>
</dbReference>
<dbReference type="FunFam" id="3.30.160.60:FF:001370">
    <property type="entry name" value="Zinc finger protein"/>
    <property type="match status" value="1"/>
</dbReference>
<dbReference type="PROSITE" id="PS50157">
    <property type="entry name" value="ZINC_FINGER_C2H2_2"/>
    <property type="match status" value="14"/>
</dbReference>
<name>A0A834XPN8_APHGI</name>
<feature type="domain" description="C2H2-type" evidence="14">
    <location>
        <begin position="638"/>
        <end position="666"/>
    </location>
</feature>
<feature type="domain" description="C2H2-type" evidence="14">
    <location>
        <begin position="539"/>
        <end position="566"/>
    </location>
</feature>
<feature type="domain" description="C2H2-type" evidence="14">
    <location>
        <begin position="568"/>
        <end position="595"/>
    </location>
</feature>
<protein>
    <recommendedName>
        <fullName evidence="19">Zinc finger protein</fullName>
    </recommendedName>
</protein>
<evidence type="ECO:0000256" key="8">
    <source>
        <dbReference type="ARBA" id="ARBA00023125"/>
    </source>
</evidence>
<dbReference type="SUPFAM" id="SSF57716">
    <property type="entry name" value="Glucocorticoid receptor-like (DNA-binding domain)"/>
    <property type="match status" value="2"/>
</dbReference>
<evidence type="ECO:0000259" key="16">
    <source>
        <dbReference type="PROSITE" id="PS51915"/>
    </source>
</evidence>